<dbReference type="KEGG" id="dti:Desti_5369"/>
<proteinExistence type="inferred from homology"/>
<dbReference type="OrthoDB" id="9809450at2"/>
<evidence type="ECO:0000256" key="2">
    <source>
        <dbReference type="ARBA" id="ARBA00022448"/>
    </source>
</evidence>
<dbReference type="AlphaFoldDB" id="I4CEG6"/>
<protein>
    <submittedName>
        <fullName evidence="7">ABC-type branched-chain amino acid transport systems, ATPase component</fullName>
    </submittedName>
</protein>
<reference evidence="8" key="1">
    <citation type="submission" date="2012-06" db="EMBL/GenBank/DDBJ databases">
        <title>Complete sequence of chromosome of Desulfomonile tiedjei DSM 6799.</title>
        <authorList>
            <person name="Lucas S."/>
            <person name="Copeland A."/>
            <person name="Lapidus A."/>
            <person name="Glavina del Rio T."/>
            <person name="Dalin E."/>
            <person name="Tice H."/>
            <person name="Bruce D."/>
            <person name="Goodwin L."/>
            <person name="Pitluck S."/>
            <person name="Peters L."/>
            <person name="Ovchinnikova G."/>
            <person name="Zeytun A."/>
            <person name="Lu M."/>
            <person name="Kyrpides N."/>
            <person name="Mavromatis K."/>
            <person name="Ivanova N."/>
            <person name="Brettin T."/>
            <person name="Detter J.C."/>
            <person name="Han C."/>
            <person name="Larimer F."/>
            <person name="Land M."/>
            <person name="Hauser L."/>
            <person name="Markowitz V."/>
            <person name="Cheng J.-F."/>
            <person name="Hugenholtz P."/>
            <person name="Woyke T."/>
            <person name="Wu D."/>
            <person name="Spring S."/>
            <person name="Schroeder M."/>
            <person name="Brambilla E."/>
            <person name="Klenk H.-P."/>
            <person name="Eisen J.A."/>
        </authorList>
    </citation>
    <scope>NUCLEOTIDE SEQUENCE [LARGE SCALE GENOMIC DNA]</scope>
    <source>
        <strain evidence="8">ATCC 49306 / DSM 6799 / DCB-1</strain>
    </source>
</reference>
<evidence type="ECO:0000313" key="8">
    <source>
        <dbReference type="Proteomes" id="UP000006055"/>
    </source>
</evidence>
<dbReference type="GO" id="GO:0005524">
    <property type="term" value="F:ATP binding"/>
    <property type="evidence" value="ECO:0007669"/>
    <property type="project" value="UniProtKB-KW"/>
</dbReference>
<dbReference type="SUPFAM" id="SSF52540">
    <property type="entry name" value="P-loop containing nucleoside triphosphate hydrolases"/>
    <property type="match status" value="1"/>
</dbReference>
<evidence type="ECO:0000256" key="4">
    <source>
        <dbReference type="ARBA" id="ARBA00022840"/>
    </source>
</evidence>
<evidence type="ECO:0000256" key="1">
    <source>
        <dbReference type="ARBA" id="ARBA00005417"/>
    </source>
</evidence>
<organism evidence="7 8">
    <name type="scientific">Desulfomonile tiedjei (strain ATCC 49306 / DSM 6799 / DCB-1)</name>
    <dbReference type="NCBI Taxonomy" id="706587"/>
    <lineage>
        <taxon>Bacteria</taxon>
        <taxon>Pseudomonadati</taxon>
        <taxon>Thermodesulfobacteriota</taxon>
        <taxon>Desulfomonilia</taxon>
        <taxon>Desulfomonilales</taxon>
        <taxon>Desulfomonilaceae</taxon>
        <taxon>Desulfomonile</taxon>
    </lineage>
</organism>
<dbReference type="GO" id="GO:0016887">
    <property type="term" value="F:ATP hydrolysis activity"/>
    <property type="evidence" value="ECO:0007669"/>
    <property type="project" value="InterPro"/>
</dbReference>
<keyword evidence="5" id="KW-0029">Amino-acid transport</keyword>
<dbReference type="Proteomes" id="UP000006055">
    <property type="component" value="Chromosome"/>
</dbReference>
<accession>I4CEG6</accession>
<evidence type="ECO:0000313" key="7">
    <source>
        <dbReference type="EMBL" id="AFM27957.1"/>
    </source>
</evidence>
<dbReference type="eggNOG" id="COG0410">
    <property type="taxonomic scope" value="Bacteria"/>
</dbReference>
<keyword evidence="2" id="KW-0813">Transport</keyword>
<dbReference type="STRING" id="706587.Desti_5369"/>
<feature type="domain" description="ABC transporter" evidence="6">
    <location>
        <begin position="3"/>
        <end position="230"/>
    </location>
</feature>
<dbReference type="PANTHER" id="PTHR43820:SF4">
    <property type="entry name" value="HIGH-AFFINITY BRANCHED-CHAIN AMINO ACID TRANSPORT ATP-BINDING PROTEIN LIVF"/>
    <property type="match status" value="1"/>
</dbReference>
<evidence type="ECO:0000256" key="5">
    <source>
        <dbReference type="ARBA" id="ARBA00022970"/>
    </source>
</evidence>
<keyword evidence="3" id="KW-0547">Nucleotide-binding</keyword>
<evidence type="ECO:0000256" key="3">
    <source>
        <dbReference type="ARBA" id="ARBA00022741"/>
    </source>
</evidence>
<dbReference type="HOGENOM" id="CLU_000604_1_2_7"/>
<dbReference type="GO" id="GO:0015807">
    <property type="term" value="P:L-amino acid transport"/>
    <property type="evidence" value="ECO:0007669"/>
    <property type="project" value="TreeGrafter"/>
</dbReference>
<dbReference type="GO" id="GO:0015658">
    <property type="term" value="F:branched-chain amino acid transmembrane transporter activity"/>
    <property type="evidence" value="ECO:0007669"/>
    <property type="project" value="TreeGrafter"/>
</dbReference>
<name>I4CEG6_DESTA</name>
<dbReference type="SMART" id="SM00382">
    <property type="entry name" value="AAA"/>
    <property type="match status" value="1"/>
</dbReference>
<dbReference type="InterPro" id="IPR052156">
    <property type="entry name" value="BCAA_Transport_ATP-bd_LivF"/>
</dbReference>
<keyword evidence="8" id="KW-1185">Reference proteome</keyword>
<sequence length="230" mass="25032">MLLTVENLDVCYGHAQVLHGVSLRLNEGELVCVVGRNGAGKTTLLKTIGGFMSPTSGTVDFRGERIDGIPLEQVARMGIKYVYQDKRVFSELTVRENLELAAYATGQSLDEAVAKVVAIHPKMGTLLNSKAKGLSGGERQILLIGRALVGDPQLLLVDEPTEGLAAIIIGEIIDILLKMKNRITMVVVEQNLSTVARLADRVYVMKEGVFSHEIDDKKTIANPSSYEDQL</sequence>
<gene>
    <name evidence="7" type="ordered locus">Desti_5369</name>
</gene>
<dbReference type="RefSeq" id="WP_014813056.1">
    <property type="nucleotide sequence ID" value="NC_018025.1"/>
</dbReference>
<keyword evidence="4" id="KW-0067">ATP-binding</keyword>
<dbReference type="EMBL" id="CP003360">
    <property type="protein sequence ID" value="AFM27957.1"/>
    <property type="molecule type" value="Genomic_DNA"/>
</dbReference>
<dbReference type="PANTHER" id="PTHR43820">
    <property type="entry name" value="HIGH-AFFINITY BRANCHED-CHAIN AMINO ACID TRANSPORT ATP-BINDING PROTEIN LIVF"/>
    <property type="match status" value="1"/>
</dbReference>
<dbReference type="InterPro" id="IPR003593">
    <property type="entry name" value="AAA+_ATPase"/>
</dbReference>
<dbReference type="InterPro" id="IPR003439">
    <property type="entry name" value="ABC_transporter-like_ATP-bd"/>
</dbReference>
<dbReference type="PROSITE" id="PS50893">
    <property type="entry name" value="ABC_TRANSPORTER_2"/>
    <property type="match status" value="1"/>
</dbReference>
<dbReference type="Pfam" id="PF00005">
    <property type="entry name" value="ABC_tran"/>
    <property type="match status" value="1"/>
</dbReference>
<dbReference type="InterPro" id="IPR027417">
    <property type="entry name" value="P-loop_NTPase"/>
</dbReference>
<comment type="similarity">
    <text evidence="1">Belongs to the ABC transporter superfamily.</text>
</comment>
<dbReference type="Gene3D" id="3.40.50.300">
    <property type="entry name" value="P-loop containing nucleotide triphosphate hydrolases"/>
    <property type="match status" value="1"/>
</dbReference>
<evidence type="ECO:0000259" key="6">
    <source>
        <dbReference type="PROSITE" id="PS50893"/>
    </source>
</evidence>